<dbReference type="SMART" id="SM00448">
    <property type="entry name" value="REC"/>
    <property type="match status" value="1"/>
</dbReference>
<evidence type="ECO:0000313" key="6">
    <source>
        <dbReference type="Proteomes" id="UP000029444"/>
    </source>
</evidence>
<keyword evidence="3" id="KW-0175">Coiled coil</keyword>
<dbReference type="Proteomes" id="UP000029444">
    <property type="component" value="Unassembled WGS sequence"/>
</dbReference>
<dbReference type="InterPro" id="IPR001789">
    <property type="entry name" value="Sig_transdc_resp-reg_receiver"/>
</dbReference>
<dbReference type="SUPFAM" id="SSF52172">
    <property type="entry name" value="CheY-like"/>
    <property type="match status" value="1"/>
</dbReference>
<dbReference type="InterPro" id="IPR050595">
    <property type="entry name" value="Bact_response_regulator"/>
</dbReference>
<dbReference type="OrthoDB" id="9816273at2"/>
<dbReference type="eggNOG" id="COG3437">
    <property type="taxonomic scope" value="Bacteria"/>
</dbReference>
<dbReference type="InterPro" id="IPR011006">
    <property type="entry name" value="CheY-like_superfamily"/>
</dbReference>
<keyword evidence="6" id="KW-1185">Reference proteome</keyword>
<evidence type="ECO:0000256" key="2">
    <source>
        <dbReference type="PROSITE-ProRule" id="PRU00169"/>
    </source>
</evidence>
<name>A0A095TTY2_9GAMM</name>
<sequence>MIEQKLLLVDDQPANLVSLEAVLEGEGRTLIKAHSGQEALKVLLKEDIALVLLDVQMPGMDGFEVAELMRQRKDTQTIPIIFVTAISKEKKYVFKGYQAGAVDYLFKPLDPLILKSKVDFFLGLDRQRRELQEKLKQAQAHRAAYEAGKASRDGGEGSNS</sequence>
<evidence type="ECO:0000256" key="1">
    <source>
        <dbReference type="ARBA" id="ARBA00022553"/>
    </source>
</evidence>
<organism evidence="5 6">
    <name type="scientific">Alcanivorax nanhaiticus</name>
    <dbReference type="NCBI Taxonomy" id="1177154"/>
    <lineage>
        <taxon>Bacteria</taxon>
        <taxon>Pseudomonadati</taxon>
        <taxon>Pseudomonadota</taxon>
        <taxon>Gammaproteobacteria</taxon>
        <taxon>Oceanospirillales</taxon>
        <taxon>Alcanivoracaceae</taxon>
        <taxon>Alcanivorax</taxon>
    </lineage>
</organism>
<dbReference type="AlphaFoldDB" id="A0A095TTY2"/>
<dbReference type="PATRIC" id="fig|1177154.3.peg.1103"/>
<evidence type="ECO:0000259" key="4">
    <source>
        <dbReference type="PROSITE" id="PS50110"/>
    </source>
</evidence>
<keyword evidence="1 2" id="KW-0597">Phosphoprotein</keyword>
<feature type="domain" description="Response regulatory" evidence="4">
    <location>
        <begin position="5"/>
        <end position="122"/>
    </location>
</feature>
<reference evidence="5 6" key="1">
    <citation type="submission" date="2012-09" db="EMBL/GenBank/DDBJ databases">
        <title>Genome Sequence of alkane-degrading Bacterium Alcanivorax sp. 19-m-6.</title>
        <authorList>
            <person name="Lai Q."/>
            <person name="Shao Z."/>
        </authorList>
    </citation>
    <scope>NUCLEOTIDE SEQUENCE [LARGE SCALE GENOMIC DNA]</scope>
    <source>
        <strain evidence="5 6">19-m-6</strain>
    </source>
</reference>
<proteinExistence type="predicted"/>
<comment type="caution">
    <text evidence="5">The sequence shown here is derived from an EMBL/GenBank/DDBJ whole genome shotgun (WGS) entry which is preliminary data.</text>
</comment>
<dbReference type="PANTHER" id="PTHR44591">
    <property type="entry name" value="STRESS RESPONSE REGULATOR PROTEIN 1"/>
    <property type="match status" value="1"/>
</dbReference>
<evidence type="ECO:0000313" key="5">
    <source>
        <dbReference type="EMBL" id="KGD65863.1"/>
    </source>
</evidence>
<feature type="modified residue" description="4-aspartylphosphate" evidence="2">
    <location>
        <position position="54"/>
    </location>
</feature>
<protein>
    <submittedName>
        <fullName evidence="5">Sensory box protein/response regulator</fullName>
    </submittedName>
</protein>
<feature type="coiled-coil region" evidence="3">
    <location>
        <begin position="121"/>
        <end position="148"/>
    </location>
</feature>
<dbReference type="RefSeq" id="WP_035231088.1">
    <property type="nucleotide sequence ID" value="NZ_ARXV01000003.1"/>
</dbReference>
<dbReference type="PANTHER" id="PTHR44591:SF3">
    <property type="entry name" value="RESPONSE REGULATORY DOMAIN-CONTAINING PROTEIN"/>
    <property type="match status" value="1"/>
</dbReference>
<dbReference type="STRING" id="1177154.Y5S_01087"/>
<gene>
    <name evidence="5" type="ORF">Y5S_01087</name>
</gene>
<accession>A0A095TTY2</accession>
<evidence type="ECO:0000256" key="3">
    <source>
        <dbReference type="SAM" id="Coils"/>
    </source>
</evidence>
<dbReference type="GO" id="GO:0000160">
    <property type="term" value="P:phosphorelay signal transduction system"/>
    <property type="evidence" value="ECO:0007669"/>
    <property type="project" value="InterPro"/>
</dbReference>
<dbReference type="Gene3D" id="3.40.50.2300">
    <property type="match status" value="1"/>
</dbReference>
<dbReference type="EMBL" id="ARXV01000003">
    <property type="protein sequence ID" value="KGD65863.1"/>
    <property type="molecule type" value="Genomic_DNA"/>
</dbReference>
<dbReference type="Pfam" id="PF00072">
    <property type="entry name" value="Response_reg"/>
    <property type="match status" value="1"/>
</dbReference>
<dbReference type="PROSITE" id="PS50110">
    <property type="entry name" value="RESPONSE_REGULATORY"/>
    <property type="match status" value="1"/>
</dbReference>